<keyword evidence="5" id="KW-0238">DNA-binding</keyword>
<dbReference type="SUPFAM" id="SSF88946">
    <property type="entry name" value="Sigma2 domain of RNA polymerase sigma factors"/>
    <property type="match status" value="1"/>
</dbReference>
<keyword evidence="2" id="KW-0749">Sporulation</keyword>
<dbReference type="GO" id="GO:0016987">
    <property type="term" value="F:sigma factor activity"/>
    <property type="evidence" value="ECO:0007669"/>
    <property type="project" value="UniProtKB-KW"/>
</dbReference>
<evidence type="ECO:0000256" key="5">
    <source>
        <dbReference type="ARBA" id="ARBA00023125"/>
    </source>
</evidence>
<dbReference type="InterPro" id="IPR036388">
    <property type="entry name" value="WH-like_DNA-bd_sf"/>
</dbReference>
<organism evidence="8 9">
    <name type="scientific">Amycolatopsis antarctica</name>
    <dbReference type="NCBI Taxonomy" id="1854586"/>
    <lineage>
        <taxon>Bacteria</taxon>
        <taxon>Bacillati</taxon>
        <taxon>Actinomycetota</taxon>
        <taxon>Actinomycetes</taxon>
        <taxon>Pseudonocardiales</taxon>
        <taxon>Pseudonocardiaceae</taxon>
        <taxon>Amycolatopsis</taxon>
    </lineage>
</organism>
<dbReference type="Gene3D" id="1.20.120.1810">
    <property type="match status" value="1"/>
</dbReference>
<dbReference type="GO" id="GO:0006352">
    <property type="term" value="P:DNA-templated transcription initiation"/>
    <property type="evidence" value="ECO:0007669"/>
    <property type="project" value="InterPro"/>
</dbReference>
<evidence type="ECO:0000256" key="3">
    <source>
        <dbReference type="ARBA" id="ARBA00023015"/>
    </source>
</evidence>
<accession>A0A263D452</accession>
<evidence type="ECO:0000256" key="1">
    <source>
        <dbReference type="ARBA" id="ARBA00007788"/>
    </source>
</evidence>
<dbReference type="GO" id="GO:0030435">
    <property type="term" value="P:sporulation resulting in formation of a cellular spore"/>
    <property type="evidence" value="ECO:0007669"/>
    <property type="project" value="UniProtKB-KW"/>
</dbReference>
<evidence type="ECO:0000256" key="4">
    <source>
        <dbReference type="ARBA" id="ARBA00023082"/>
    </source>
</evidence>
<evidence type="ECO:0000313" key="8">
    <source>
        <dbReference type="EMBL" id="OZM73262.1"/>
    </source>
</evidence>
<keyword evidence="6" id="KW-0804">Transcription</keyword>
<dbReference type="InterPro" id="IPR001387">
    <property type="entry name" value="Cro/C1-type_HTH"/>
</dbReference>
<sequence>MSRAASDGTTRTSSANEYEHLAPLFGQLRELGEDDPRRARIRDDLVTGYLPLAQHVAQRFSGRGVAREDLIQVATVGVINAVDRFDPAHGSEFLSFAVPTVMGEVRRHFRDTGWMMRVPRRLKELHLALSNATTQLSQDLGRAPTPSELAKHLDLSQDEVFEGLEAGNAYNSASLDEMLSADVDDVSLGDTLGEDDPALVDVENHEALQPLVRTLPERERRIIALRFVHNMTQTQIAERIGVSQMHVSRLLARSLTQLRKGLAEQDME</sequence>
<comment type="similarity">
    <text evidence="1">Belongs to the sigma-70 factor family.</text>
</comment>
<protein>
    <submittedName>
        <fullName evidence="8">B/F/G family RNA polymerase sigma-70 factor</fullName>
    </submittedName>
</protein>
<dbReference type="OrthoDB" id="9804285at2"/>
<dbReference type="InterPro" id="IPR007630">
    <property type="entry name" value="RNA_pol_sigma70_r4"/>
</dbReference>
<evidence type="ECO:0000256" key="2">
    <source>
        <dbReference type="ARBA" id="ARBA00022969"/>
    </source>
</evidence>
<dbReference type="CDD" id="cd06171">
    <property type="entry name" value="Sigma70_r4"/>
    <property type="match status" value="1"/>
</dbReference>
<dbReference type="InterPro" id="IPR013325">
    <property type="entry name" value="RNA_pol_sigma_r2"/>
</dbReference>
<dbReference type="InterPro" id="IPR013324">
    <property type="entry name" value="RNA_pol_sigma_r3/r4-like"/>
</dbReference>
<dbReference type="NCBIfam" id="TIGR02937">
    <property type="entry name" value="sigma70-ECF"/>
    <property type="match status" value="1"/>
</dbReference>
<dbReference type="Pfam" id="PF04539">
    <property type="entry name" value="Sigma70_r3"/>
    <property type="match status" value="1"/>
</dbReference>
<dbReference type="RefSeq" id="WP_094862514.1">
    <property type="nucleotide sequence ID" value="NZ_NKYE01000005.1"/>
</dbReference>
<evidence type="ECO:0000313" key="9">
    <source>
        <dbReference type="Proteomes" id="UP000242444"/>
    </source>
</evidence>
<dbReference type="EMBL" id="NKYE01000005">
    <property type="protein sequence ID" value="OZM73262.1"/>
    <property type="molecule type" value="Genomic_DNA"/>
</dbReference>
<dbReference type="FunCoup" id="A0A263D452">
    <property type="interactions" value="1"/>
</dbReference>
<dbReference type="InterPro" id="IPR014284">
    <property type="entry name" value="RNA_pol_sigma-70_dom"/>
</dbReference>
<dbReference type="InParanoid" id="A0A263D452"/>
<dbReference type="InterPro" id="IPR014322">
    <property type="entry name" value="RNA_pol_sigma-B/F/G"/>
</dbReference>
<dbReference type="PROSITE" id="PS50943">
    <property type="entry name" value="HTH_CROC1"/>
    <property type="match status" value="1"/>
</dbReference>
<dbReference type="InterPro" id="IPR000943">
    <property type="entry name" value="RNA_pol_sigma70"/>
</dbReference>
<dbReference type="AlphaFoldDB" id="A0A263D452"/>
<feature type="domain" description="HTH cro/C1-type" evidence="7">
    <location>
        <begin position="222"/>
        <end position="250"/>
    </location>
</feature>
<dbReference type="InterPro" id="IPR007624">
    <property type="entry name" value="RNA_pol_sigma70_r3"/>
</dbReference>
<evidence type="ECO:0000256" key="6">
    <source>
        <dbReference type="ARBA" id="ARBA00023163"/>
    </source>
</evidence>
<keyword evidence="4" id="KW-0731">Sigma factor</keyword>
<keyword evidence="9" id="KW-1185">Reference proteome</keyword>
<dbReference type="Pfam" id="PF04545">
    <property type="entry name" value="Sigma70_r4"/>
    <property type="match status" value="1"/>
</dbReference>
<dbReference type="Proteomes" id="UP000242444">
    <property type="component" value="Unassembled WGS sequence"/>
</dbReference>
<dbReference type="GO" id="GO:0003677">
    <property type="term" value="F:DNA binding"/>
    <property type="evidence" value="ECO:0007669"/>
    <property type="project" value="UniProtKB-KW"/>
</dbReference>
<gene>
    <name evidence="8" type="ORF">CFN78_10385</name>
</gene>
<proteinExistence type="inferred from homology"/>
<dbReference type="InterPro" id="IPR007627">
    <property type="entry name" value="RNA_pol_sigma70_r2"/>
</dbReference>
<name>A0A263D452_9PSEU</name>
<dbReference type="PANTHER" id="PTHR30385:SF4">
    <property type="entry name" value="RNA POLYMERASE SIGMA-E FACTOR"/>
    <property type="match status" value="1"/>
</dbReference>
<dbReference type="Gene3D" id="1.10.10.10">
    <property type="entry name" value="Winged helix-like DNA-binding domain superfamily/Winged helix DNA-binding domain"/>
    <property type="match status" value="2"/>
</dbReference>
<dbReference type="NCBIfam" id="TIGR02980">
    <property type="entry name" value="SigBFG"/>
    <property type="match status" value="1"/>
</dbReference>
<dbReference type="Pfam" id="PF04542">
    <property type="entry name" value="Sigma70_r2"/>
    <property type="match status" value="1"/>
</dbReference>
<evidence type="ECO:0000259" key="7">
    <source>
        <dbReference type="PROSITE" id="PS50943"/>
    </source>
</evidence>
<dbReference type="PANTHER" id="PTHR30385">
    <property type="entry name" value="SIGMA FACTOR F FLAGELLAR"/>
    <property type="match status" value="1"/>
</dbReference>
<comment type="caution">
    <text evidence="8">The sequence shown here is derived from an EMBL/GenBank/DDBJ whole genome shotgun (WGS) entry which is preliminary data.</text>
</comment>
<reference evidence="8 9" key="1">
    <citation type="submission" date="2017-07" db="EMBL/GenBank/DDBJ databases">
        <title>Amycolatopsis antarcticus sp. nov., isolated from the surface of an Antarcticus brown macroalga.</title>
        <authorList>
            <person name="Wang J."/>
            <person name="Leiva S."/>
            <person name="Huang J."/>
            <person name="Huang Y."/>
        </authorList>
    </citation>
    <scope>NUCLEOTIDE SEQUENCE [LARGE SCALE GENOMIC DNA]</scope>
    <source>
        <strain evidence="8 9">AU-G6</strain>
    </source>
</reference>
<dbReference type="PRINTS" id="PR00046">
    <property type="entry name" value="SIGMA70FCT"/>
</dbReference>
<keyword evidence="3" id="KW-0805">Transcription regulation</keyword>
<dbReference type="SUPFAM" id="SSF88659">
    <property type="entry name" value="Sigma3 and sigma4 domains of RNA polymerase sigma factors"/>
    <property type="match status" value="2"/>
</dbReference>